<gene>
    <name evidence="1" type="ORF">TTAC_LOCUS11562</name>
</gene>
<evidence type="ECO:0000313" key="2">
    <source>
        <dbReference type="Proteomes" id="UP000274429"/>
    </source>
</evidence>
<evidence type="ECO:0000313" key="1">
    <source>
        <dbReference type="EMBL" id="VDM37016.1"/>
    </source>
</evidence>
<accession>A0A3P7FWJ6</accession>
<proteinExistence type="predicted"/>
<keyword evidence="2" id="KW-1185">Reference proteome</keyword>
<dbReference type="AlphaFoldDB" id="A0A3P7FWJ6"/>
<name>A0A3P7FWJ6_HYDTA</name>
<reference evidence="1 2" key="1">
    <citation type="submission" date="2018-11" db="EMBL/GenBank/DDBJ databases">
        <authorList>
            <consortium name="Pathogen Informatics"/>
        </authorList>
    </citation>
    <scope>NUCLEOTIDE SEQUENCE [LARGE SCALE GENOMIC DNA]</scope>
</reference>
<protein>
    <submittedName>
        <fullName evidence="1">Uncharacterized protein</fullName>
    </submittedName>
</protein>
<sequence>MAWRSDEGPATGWGVSETGIAPIDKSDTVAAVASVVGCCCG</sequence>
<dbReference type="EMBL" id="UYWX01025022">
    <property type="protein sequence ID" value="VDM37016.1"/>
    <property type="molecule type" value="Genomic_DNA"/>
</dbReference>
<dbReference type="Proteomes" id="UP000274429">
    <property type="component" value="Unassembled WGS sequence"/>
</dbReference>
<organism evidence="1 2">
    <name type="scientific">Hydatigena taeniaeformis</name>
    <name type="common">Feline tapeworm</name>
    <name type="synonym">Taenia taeniaeformis</name>
    <dbReference type="NCBI Taxonomy" id="6205"/>
    <lineage>
        <taxon>Eukaryota</taxon>
        <taxon>Metazoa</taxon>
        <taxon>Spiralia</taxon>
        <taxon>Lophotrochozoa</taxon>
        <taxon>Platyhelminthes</taxon>
        <taxon>Cestoda</taxon>
        <taxon>Eucestoda</taxon>
        <taxon>Cyclophyllidea</taxon>
        <taxon>Taeniidae</taxon>
        <taxon>Hydatigera</taxon>
    </lineage>
</organism>